<keyword evidence="3" id="KW-1185">Reference proteome</keyword>
<reference evidence="3" key="1">
    <citation type="journal article" date="2019" name="Int. J. Syst. Evol. Microbiol.">
        <title>The Global Catalogue of Microorganisms (GCM) 10K type strain sequencing project: providing services to taxonomists for standard genome sequencing and annotation.</title>
        <authorList>
            <consortium name="The Broad Institute Genomics Platform"/>
            <consortium name="The Broad Institute Genome Sequencing Center for Infectious Disease"/>
            <person name="Wu L."/>
            <person name="Ma J."/>
        </authorList>
    </citation>
    <scope>NUCLEOTIDE SEQUENCE [LARGE SCALE GENOMIC DNA]</scope>
    <source>
        <strain evidence="3">CGMCC 4.7455</strain>
    </source>
</reference>
<dbReference type="Gene3D" id="3.30.530.20">
    <property type="match status" value="1"/>
</dbReference>
<dbReference type="InterPro" id="IPR023393">
    <property type="entry name" value="START-like_dom_sf"/>
</dbReference>
<dbReference type="Pfam" id="PF10604">
    <property type="entry name" value="Polyketide_cyc2"/>
    <property type="match status" value="1"/>
</dbReference>
<dbReference type="EMBL" id="JBHUFU010000002">
    <property type="protein sequence ID" value="MFD1829181.1"/>
    <property type="molecule type" value="Genomic_DNA"/>
</dbReference>
<accession>A0ABW4PEQ7</accession>
<comment type="caution">
    <text evidence="2">The sequence shown here is derived from an EMBL/GenBank/DDBJ whole genome shotgun (WGS) entry which is preliminary data.</text>
</comment>
<name>A0ABW4PEQ7_9ACTN</name>
<evidence type="ECO:0000313" key="2">
    <source>
        <dbReference type="EMBL" id="MFD1829181.1"/>
    </source>
</evidence>
<sequence>MPQVRVYVSIPLPVEEVFGYLADGCNLAAWHSGAMSVRPAWPGGPGGEGGDGEGGGPGAVYRYRFPGRRRECVLRRVVHEPPSRVSFAGQRMWTPLGCQVPRFDFRLWPWEGGGCRVEVGVDCSLGGAMLLLWPVVAFGWRRDLPADARALYERLAGAGGQEEAQAAVTEARRTAGGGPTGRDPQRSPAGAAGPGTGPGIGTEPGFGTVEPAWRRAAPAPEPARPSRPVRRFRLPALHG</sequence>
<dbReference type="SUPFAM" id="SSF55961">
    <property type="entry name" value="Bet v1-like"/>
    <property type="match status" value="1"/>
</dbReference>
<dbReference type="Proteomes" id="UP001597365">
    <property type="component" value="Unassembled WGS sequence"/>
</dbReference>
<gene>
    <name evidence="2" type="ORF">ACFSJS_05845</name>
</gene>
<dbReference type="RefSeq" id="WP_380897445.1">
    <property type="nucleotide sequence ID" value="NZ_JBHUFU010000002.1"/>
</dbReference>
<feature type="compositionally biased region" description="Gly residues" evidence="1">
    <location>
        <begin position="192"/>
        <end position="204"/>
    </location>
</feature>
<protein>
    <submittedName>
        <fullName evidence="2">SRPBCC family protein</fullName>
    </submittedName>
</protein>
<evidence type="ECO:0000256" key="1">
    <source>
        <dbReference type="SAM" id="MobiDB-lite"/>
    </source>
</evidence>
<feature type="region of interest" description="Disordered" evidence="1">
    <location>
        <begin position="162"/>
        <end position="239"/>
    </location>
</feature>
<proteinExistence type="predicted"/>
<organism evidence="2 3">
    <name type="scientific">Streptomyces desertarenae</name>
    <dbReference type="NCBI Taxonomy" id="2666184"/>
    <lineage>
        <taxon>Bacteria</taxon>
        <taxon>Bacillati</taxon>
        <taxon>Actinomycetota</taxon>
        <taxon>Actinomycetes</taxon>
        <taxon>Kitasatosporales</taxon>
        <taxon>Streptomycetaceae</taxon>
        <taxon>Streptomyces</taxon>
    </lineage>
</organism>
<dbReference type="InterPro" id="IPR019587">
    <property type="entry name" value="Polyketide_cyclase/dehydratase"/>
</dbReference>
<evidence type="ECO:0000313" key="3">
    <source>
        <dbReference type="Proteomes" id="UP001597365"/>
    </source>
</evidence>